<accession>A0AAV2SCM8</accession>
<evidence type="ECO:0000259" key="8">
    <source>
        <dbReference type="Pfam" id="PF06702"/>
    </source>
</evidence>
<dbReference type="InterPro" id="IPR024869">
    <property type="entry name" value="FAM20"/>
</dbReference>
<dbReference type="GO" id="GO:0005524">
    <property type="term" value="F:ATP binding"/>
    <property type="evidence" value="ECO:0007669"/>
    <property type="project" value="UniProtKB-KW"/>
</dbReference>
<proteinExistence type="inferred from homology"/>
<keyword evidence="6" id="KW-0067">ATP-binding</keyword>
<evidence type="ECO:0000256" key="4">
    <source>
        <dbReference type="ARBA" id="ARBA00023157"/>
    </source>
</evidence>
<dbReference type="Pfam" id="PF06702">
    <property type="entry name" value="Fam20C"/>
    <property type="match status" value="1"/>
</dbReference>
<dbReference type="GO" id="GO:0005794">
    <property type="term" value="C:Golgi apparatus"/>
    <property type="evidence" value="ECO:0007669"/>
    <property type="project" value="UniProtKB-SubCell"/>
</dbReference>
<comment type="cofactor">
    <cofactor evidence="7">
        <name>Mn(2+)</name>
        <dbReference type="ChEBI" id="CHEBI:29035"/>
    </cofactor>
</comment>
<organism evidence="9 10">
    <name type="scientific">Meganyctiphanes norvegica</name>
    <name type="common">Northern krill</name>
    <name type="synonym">Thysanopoda norvegica</name>
    <dbReference type="NCBI Taxonomy" id="48144"/>
    <lineage>
        <taxon>Eukaryota</taxon>
        <taxon>Metazoa</taxon>
        <taxon>Ecdysozoa</taxon>
        <taxon>Arthropoda</taxon>
        <taxon>Crustacea</taxon>
        <taxon>Multicrustacea</taxon>
        <taxon>Malacostraca</taxon>
        <taxon>Eumalacostraca</taxon>
        <taxon>Eucarida</taxon>
        <taxon>Euphausiacea</taxon>
        <taxon>Euphausiidae</taxon>
        <taxon>Meganyctiphanes</taxon>
    </lineage>
</organism>
<keyword evidence="5" id="KW-0325">Glycoprotein</keyword>
<dbReference type="GO" id="GO:0016773">
    <property type="term" value="F:phosphotransferase activity, alcohol group as acceptor"/>
    <property type="evidence" value="ECO:0007669"/>
    <property type="project" value="TreeGrafter"/>
</dbReference>
<evidence type="ECO:0000256" key="6">
    <source>
        <dbReference type="PIRSR" id="PIRSR624869-2"/>
    </source>
</evidence>
<dbReference type="AlphaFoldDB" id="A0AAV2SCM8"/>
<dbReference type="EMBL" id="CAXKWB010051999">
    <property type="protein sequence ID" value="CAL4172079.1"/>
    <property type="molecule type" value="Genomic_DNA"/>
</dbReference>
<dbReference type="PANTHER" id="PTHR12450:SF14">
    <property type="entry name" value="GLYCOSAMINOGLYCAN XYLOSYLKINASE"/>
    <property type="match status" value="1"/>
</dbReference>
<evidence type="ECO:0000256" key="7">
    <source>
        <dbReference type="PIRSR" id="PIRSR624869-3"/>
    </source>
</evidence>
<sequence>MGWLRRVLVWMAWCAAFVGSINLFLVSRAPNPYHHAEPRTPSPSTTLQYRTGSTQRVYLRGEVYSLRESNYHERKKYNRKGLSMLSEMYIHLPAIKSLYASPMPLVQNLVDNLLANVFKRRVTDDPWDVARSWATPHSLVPDNARGLGDVLAALSSAPIVAADVGYKGTQLKVTLLLKGGQRAIFKPQWYRRSELIEGEVYAGADRHNGEITAFHLSRLLGYNMVPLAVGRKVSLKHHILPVASKKLSSTFFTRRGGRTCFYGVCYYCHKDSSVCDDGHYLEGSVIYWLPSKIPLLHLPHPWARSYKKNKNSKENIEGNRYCASVKPNLPDGINHRFYD</sequence>
<feature type="binding site" evidence="6">
    <location>
        <begin position="286"/>
        <end position="289"/>
    </location>
    <ligand>
        <name>ATP</name>
        <dbReference type="ChEBI" id="CHEBI:30616"/>
    </ligand>
</feature>
<keyword evidence="4" id="KW-1015">Disulfide bond</keyword>
<evidence type="ECO:0000313" key="9">
    <source>
        <dbReference type="EMBL" id="CAL4172079.1"/>
    </source>
</evidence>
<comment type="subcellular location">
    <subcellularLocation>
        <location evidence="1">Golgi apparatus</location>
    </subcellularLocation>
</comment>
<keyword evidence="7" id="KW-0464">Manganese</keyword>
<dbReference type="InterPro" id="IPR009581">
    <property type="entry name" value="FAM20_C"/>
</dbReference>
<feature type="binding site" evidence="6">
    <location>
        <position position="170"/>
    </location>
    <ligand>
        <name>ATP</name>
        <dbReference type="ChEBI" id="CHEBI:30616"/>
    </ligand>
</feature>
<comment type="similarity">
    <text evidence="2">Belongs to the FAM20 family.</text>
</comment>
<dbReference type="GO" id="GO:0046872">
    <property type="term" value="F:metal ion binding"/>
    <property type="evidence" value="ECO:0007669"/>
    <property type="project" value="UniProtKB-KW"/>
</dbReference>
<evidence type="ECO:0000256" key="5">
    <source>
        <dbReference type="ARBA" id="ARBA00023180"/>
    </source>
</evidence>
<feature type="non-terminal residue" evidence="9">
    <location>
        <position position="339"/>
    </location>
</feature>
<feature type="binding site" evidence="7">
    <location>
        <position position="205"/>
    </location>
    <ligand>
        <name>Mn(2+)</name>
        <dbReference type="ChEBI" id="CHEBI:29035"/>
    </ligand>
</feature>
<feature type="binding site" evidence="6">
    <location>
        <position position="186"/>
    </location>
    <ligand>
        <name>ATP</name>
        <dbReference type="ChEBI" id="CHEBI:30616"/>
    </ligand>
</feature>
<evidence type="ECO:0000256" key="1">
    <source>
        <dbReference type="ARBA" id="ARBA00004555"/>
    </source>
</evidence>
<keyword evidence="6" id="KW-0547">Nucleotide-binding</keyword>
<comment type="caution">
    <text evidence="9">The sequence shown here is derived from an EMBL/GenBank/DDBJ whole genome shotgun (WGS) entry which is preliminary data.</text>
</comment>
<evidence type="ECO:0000313" key="10">
    <source>
        <dbReference type="Proteomes" id="UP001497623"/>
    </source>
</evidence>
<feature type="domain" description="FAM20 C-terminal" evidence="8">
    <location>
        <begin position="251"/>
        <end position="330"/>
    </location>
</feature>
<evidence type="ECO:0000256" key="3">
    <source>
        <dbReference type="ARBA" id="ARBA00023034"/>
    </source>
</evidence>
<keyword evidence="7" id="KW-0479">Metal-binding</keyword>
<evidence type="ECO:0000256" key="2">
    <source>
        <dbReference type="ARBA" id="ARBA00006557"/>
    </source>
</evidence>
<protein>
    <recommendedName>
        <fullName evidence="8">FAM20 C-terminal domain-containing protein</fullName>
    </recommendedName>
</protein>
<gene>
    <name evidence="9" type="ORF">MNOR_LOCUS34234</name>
</gene>
<name>A0AAV2SCM8_MEGNR</name>
<dbReference type="Proteomes" id="UP001497623">
    <property type="component" value="Unassembled WGS sequence"/>
</dbReference>
<dbReference type="PANTHER" id="PTHR12450">
    <property type="entry name" value="DENTIN MATRIX PROTEIN 4 PROTEIN FAM20"/>
    <property type="match status" value="1"/>
</dbReference>
<keyword evidence="3" id="KW-0333">Golgi apparatus</keyword>
<keyword evidence="10" id="KW-1185">Reference proteome</keyword>
<reference evidence="9 10" key="1">
    <citation type="submission" date="2024-05" db="EMBL/GenBank/DDBJ databases">
        <authorList>
            <person name="Wallberg A."/>
        </authorList>
    </citation>
    <scope>NUCLEOTIDE SEQUENCE [LARGE SCALE GENOMIC DNA]</scope>
</reference>